<protein>
    <submittedName>
        <fullName evidence="2">Uncharacterized protein</fullName>
    </submittedName>
</protein>
<organism evidence="2 5">
    <name type="scientific">Didymodactylos carnosus</name>
    <dbReference type="NCBI Taxonomy" id="1234261"/>
    <lineage>
        <taxon>Eukaryota</taxon>
        <taxon>Metazoa</taxon>
        <taxon>Spiralia</taxon>
        <taxon>Gnathifera</taxon>
        <taxon>Rotifera</taxon>
        <taxon>Eurotatoria</taxon>
        <taxon>Bdelloidea</taxon>
        <taxon>Philodinida</taxon>
        <taxon>Philodinidae</taxon>
        <taxon>Didymodactylos</taxon>
    </lineage>
</organism>
<dbReference type="EMBL" id="CAJOBA010003468">
    <property type="protein sequence ID" value="CAF3682796.1"/>
    <property type="molecule type" value="Genomic_DNA"/>
</dbReference>
<comment type="caution">
    <text evidence="2">The sequence shown here is derived from an EMBL/GenBank/DDBJ whole genome shotgun (WGS) entry which is preliminary data.</text>
</comment>
<dbReference type="EMBL" id="CAJNOQ010009812">
    <property type="protein sequence ID" value="CAF1234714.1"/>
    <property type="molecule type" value="Genomic_DNA"/>
</dbReference>
<dbReference type="Proteomes" id="UP000663829">
    <property type="component" value="Unassembled WGS sequence"/>
</dbReference>
<dbReference type="Proteomes" id="UP000677228">
    <property type="component" value="Unassembled WGS sequence"/>
</dbReference>
<dbReference type="EMBL" id="CAJOBC010009818">
    <property type="protein sequence ID" value="CAF3997236.1"/>
    <property type="molecule type" value="Genomic_DNA"/>
</dbReference>
<evidence type="ECO:0000313" key="3">
    <source>
        <dbReference type="EMBL" id="CAF3682796.1"/>
    </source>
</evidence>
<dbReference type="EMBL" id="CAJNOK010003467">
    <property type="protein sequence ID" value="CAF0902330.1"/>
    <property type="molecule type" value="Genomic_DNA"/>
</dbReference>
<proteinExistence type="predicted"/>
<dbReference type="AlphaFoldDB" id="A0A814YYM3"/>
<dbReference type="Proteomes" id="UP000682733">
    <property type="component" value="Unassembled WGS sequence"/>
</dbReference>
<dbReference type="Proteomes" id="UP000681722">
    <property type="component" value="Unassembled WGS sequence"/>
</dbReference>
<evidence type="ECO:0000313" key="1">
    <source>
        <dbReference type="EMBL" id="CAF0902330.1"/>
    </source>
</evidence>
<name>A0A814YYM3_9BILA</name>
<evidence type="ECO:0000313" key="2">
    <source>
        <dbReference type="EMBL" id="CAF1234714.1"/>
    </source>
</evidence>
<evidence type="ECO:0000313" key="4">
    <source>
        <dbReference type="EMBL" id="CAF3997236.1"/>
    </source>
</evidence>
<gene>
    <name evidence="2" type="ORF">GPM918_LOCUS25354</name>
    <name evidence="1" type="ORF">OVA965_LOCUS9688</name>
    <name evidence="4" type="ORF">SRO942_LOCUS25361</name>
    <name evidence="3" type="ORF">TMI583_LOCUS9684</name>
</gene>
<keyword evidence="5" id="KW-1185">Reference proteome</keyword>
<accession>A0A814YYM3</accession>
<sequence>MDLNAELDDFAGDNNLTVNQVLGFLLYQRNYQDNKKFAALGKELYETKNIEDSKRSLDLDKILGLKNHLDMSVNHMNFCKRFLSPYHSIPNEKYIRAYSNTILPETCVWKTAPDYEPTSVFISSREDVVCLTVKRLVEMLQK</sequence>
<evidence type="ECO:0000313" key="5">
    <source>
        <dbReference type="Proteomes" id="UP000663829"/>
    </source>
</evidence>
<reference evidence="2" key="1">
    <citation type="submission" date="2021-02" db="EMBL/GenBank/DDBJ databases">
        <authorList>
            <person name="Nowell W R."/>
        </authorList>
    </citation>
    <scope>NUCLEOTIDE SEQUENCE</scope>
</reference>